<reference evidence="8 9" key="1">
    <citation type="submission" date="2021-08" db="EMBL/GenBank/DDBJ databases">
        <title>Comparative Genomics Analysis of the Genus Qipengyuania Reveals Extensive Genetic Diversity and Metabolic Versatility, Including the Description of Fifteen Novel Species.</title>
        <authorList>
            <person name="Liu Y."/>
        </authorList>
    </citation>
    <scope>NUCLEOTIDE SEQUENCE [LARGE SCALE GENOMIC DNA]</scope>
    <source>
        <strain evidence="8 9">1XM2-8</strain>
    </source>
</reference>
<dbReference type="SUPFAM" id="SSF52172">
    <property type="entry name" value="CheY-like"/>
    <property type="match status" value="1"/>
</dbReference>
<feature type="domain" description="OmpR/PhoB-type" evidence="7">
    <location>
        <begin position="126"/>
        <end position="225"/>
    </location>
</feature>
<keyword evidence="3 5" id="KW-0238">DNA-binding</keyword>
<evidence type="ECO:0000259" key="6">
    <source>
        <dbReference type="PROSITE" id="PS50110"/>
    </source>
</evidence>
<dbReference type="PANTHER" id="PTHR48111">
    <property type="entry name" value="REGULATOR OF RPOS"/>
    <property type="match status" value="1"/>
</dbReference>
<dbReference type="RefSeq" id="WP_221422948.1">
    <property type="nucleotide sequence ID" value="NZ_CP081297.1"/>
</dbReference>
<dbReference type="Proteomes" id="UP000824280">
    <property type="component" value="Chromosome"/>
</dbReference>
<feature type="modified residue" description="4-aspartylphosphate" evidence="4">
    <location>
        <position position="51"/>
    </location>
</feature>
<dbReference type="InterPro" id="IPR001789">
    <property type="entry name" value="Sig_transdc_resp-reg_receiver"/>
</dbReference>
<sequence length="238" mass="27017">MRIALADDEKDILDQISHIVKAAGHNVDCFTNGLDVLNALQRETFDVVLLDWNMPGKTGVEVLKWARENLEAPPPFILITSRQDKGDVVIGLETGAVDYIVKPESDEVIRARIEAAGRRLAGPETKRHEEFGPYRIDRLEKNFSRDGEKVQLTAKEFALADLLFQNLDRPLSRGYLFSRVWGGQSELETRTIDMHVSRLRSKLKLTPENGFAIRTVFGFGYRMDQYSTVDRQILDPEG</sequence>
<dbReference type="InterPro" id="IPR016032">
    <property type="entry name" value="Sig_transdc_resp-reg_C-effctor"/>
</dbReference>
<evidence type="ECO:0000256" key="3">
    <source>
        <dbReference type="ARBA" id="ARBA00023125"/>
    </source>
</evidence>
<organism evidence="8 9">
    <name type="scientific">Qipengyuania psychrotolerans</name>
    <dbReference type="NCBI Taxonomy" id="2867238"/>
    <lineage>
        <taxon>Bacteria</taxon>
        <taxon>Pseudomonadati</taxon>
        <taxon>Pseudomonadota</taxon>
        <taxon>Alphaproteobacteria</taxon>
        <taxon>Sphingomonadales</taxon>
        <taxon>Erythrobacteraceae</taxon>
        <taxon>Qipengyuania</taxon>
    </lineage>
</organism>
<keyword evidence="1 4" id="KW-0597">Phosphoprotein</keyword>
<proteinExistence type="predicted"/>
<dbReference type="PANTHER" id="PTHR48111:SF40">
    <property type="entry name" value="PHOSPHATE REGULON TRANSCRIPTIONAL REGULATORY PROTEIN PHOB"/>
    <property type="match status" value="1"/>
</dbReference>
<dbReference type="InterPro" id="IPR039420">
    <property type="entry name" value="WalR-like"/>
</dbReference>
<keyword evidence="9" id="KW-1185">Reference proteome</keyword>
<gene>
    <name evidence="8" type="ORF">K3166_01465</name>
</gene>
<evidence type="ECO:0000259" key="7">
    <source>
        <dbReference type="PROSITE" id="PS51755"/>
    </source>
</evidence>
<evidence type="ECO:0000313" key="9">
    <source>
        <dbReference type="Proteomes" id="UP000824280"/>
    </source>
</evidence>
<dbReference type="PROSITE" id="PS51755">
    <property type="entry name" value="OMPR_PHOB"/>
    <property type="match status" value="1"/>
</dbReference>
<dbReference type="InterPro" id="IPR011006">
    <property type="entry name" value="CheY-like_superfamily"/>
</dbReference>
<evidence type="ECO:0000256" key="4">
    <source>
        <dbReference type="PROSITE-ProRule" id="PRU00169"/>
    </source>
</evidence>
<evidence type="ECO:0000313" key="8">
    <source>
        <dbReference type="EMBL" id="QZD87410.1"/>
    </source>
</evidence>
<dbReference type="SUPFAM" id="SSF46894">
    <property type="entry name" value="C-terminal effector domain of the bipartite response regulators"/>
    <property type="match status" value="1"/>
</dbReference>
<dbReference type="SMART" id="SM00448">
    <property type="entry name" value="REC"/>
    <property type="match status" value="1"/>
</dbReference>
<dbReference type="InterPro" id="IPR036388">
    <property type="entry name" value="WH-like_DNA-bd_sf"/>
</dbReference>
<keyword evidence="2" id="KW-0902">Two-component regulatory system</keyword>
<evidence type="ECO:0000256" key="5">
    <source>
        <dbReference type="PROSITE-ProRule" id="PRU01091"/>
    </source>
</evidence>
<feature type="domain" description="Response regulatory" evidence="6">
    <location>
        <begin position="2"/>
        <end position="117"/>
    </location>
</feature>
<protein>
    <submittedName>
        <fullName evidence="8">Response regulator transcription factor</fullName>
    </submittedName>
</protein>
<dbReference type="Gene3D" id="1.10.10.10">
    <property type="entry name" value="Winged helix-like DNA-binding domain superfamily/Winged helix DNA-binding domain"/>
    <property type="match status" value="1"/>
</dbReference>
<dbReference type="EMBL" id="CP081297">
    <property type="protein sequence ID" value="QZD87410.1"/>
    <property type="molecule type" value="Genomic_DNA"/>
</dbReference>
<accession>A0ABX8ZEJ3</accession>
<evidence type="ECO:0000256" key="2">
    <source>
        <dbReference type="ARBA" id="ARBA00023012"/>
    </source>
</evidence>
<dbReference type="Gene3D" id="3.40.50.2300">
    <property type="match status" value="1"/>
</dbReference>
<dbReference type="InterPro" id="IPR001867">
    <property type="entry name" value="OmpR/PhoB-type_DNA-bd"/>
</dbReference>
<dbReference type="SMART" id="SM00862">
    <property type="entry name" value="Trans_reg_C"/>
    <property type="match status" value="1"/>
</dbReference>
<name>A0ABX8ZEJ3_9SPHN</name>
<evidence type="ECO:0000256" key="1">
    <source>
        <dbReference type="ARBA" id="ARBA00022553"/>
    </source>
</evidence>
<dbReference type="CDD" id="cd00383">
    <property type="entry name" value="trans_reg_C"/>
    <property type="match status" value="1"/>
</dbReference>
<dbReference type="Pfam" id="PF00486">
    <property type="entry name" value="Trans_reg_C"/>
    <property type="match status" value="1"/>
</dbReference>
<dbReference type="CDD" id="cd17574">
    <property type="entry name" value="REC_OmpR"/>
    <property type="match status" value="1"/>
</dbReference>
<dbReference type="Pfam" id="PF00072">
    <property type="entry name" value="Response_reg"/>
    <property type="match status" value="1"/>
</dbReference>
<dbReference type="PROSITE" id="PS50110">
    <property type="entry name" value="RESPONSE_REGULATORY"/>
    <property type="match status" value="1"/>
</dbReference>
<feature type="DNA-binding region" description="OmpR/PhoB-type" evidence="5">
    <location>
        <begin position="126"/>
        <end position="225"/>
    </location>
</feature>